<reference evidence="2" key="1">
    <citation type="journal article" date="2014" name="Int. J. Syst. Evol. Microbiol.">
        <title>Complete genome sequence of Corynebacterium casei LMG S-19264T (=DSM 44701T), isolated from a smear-ripened cheese.</title>
        <authorList>
            <consortium name="US DOE Joint Genome Institute (JGI-PGF)"/>
            <person name="Walter F."/>
            <person name="Albersmeier A."/>
            <person name="Kalinowski J."/>
            <person name="Ruckert C."/>
        </authorList>
    </citation>
    <scope>NUCLEOTIDE SEQUENCE</scope>
    <source>
        <strain evidence="2">CGMCC 1.12777</strain>
    </source>
</reference>
<evidence type="ECO:0000313" key="2">
    <source>
        <dbReference type="EMBL" id="GGH83923.1"/>
    </source>
</evidence>
<evidence type="ECO:0000313" key="3">
    <source>
        <dbReference type="Proteomes" id="UP000656813"/>
    </source>
</evidence>
<keyword evidence="3" id="KW-1185">Reference proteome</keyword>
<dbReference type="GO" id="GO:0015074">
    <property type="term" value="P:DNA integration"/>
    <property type="evidence" value="ECO:0007669"/>
    <property type="project" value="InterPro"/>
</dbReference>
<dbReference type="InterPro" id="IPR011010">
    <property type="entry name" value="DNA_brk_join_enz"/>
</dbReference>
<dbReference type="GO" id="GO:0003677">
    <property type="term" value="F:DNA binding"/>
    <property type="evidence" value="ECO:0007669"/>
    <property type="project" value="InterPro"/>
</dbReference>
<comment type="caution">
    <text evidence="2">The sequence shown here is derived from an EMBL/GenBank/DDBJ whole genome shotgun (WGS) entry which is preliminary data.</text>
</comment>
<dbReference type="InterPro" id="IPR013762">
    <property type="entry name" value="Integrase-like_cat_sf"/>
</dbReference>
<protein>
    <recommendedName>
        <fullName evidence="4">Tyr recombinase domain-containing protein</fullName>
    </recommendedName>
</protein>
<dbReference type="EMBL" id="BMFV01000019">
    <property type="protein sequence ID" value="GGH83923.1"/>
    <property type="molecule type" value="Genomic_DNA"/>
</dbReference>
<gene>
    <name evidence="2" type="ORF">GCM10007096_25810</name>
</gene>
<name>A0A8J2ZXN3_9BACL</name>
<proteinExistence type="predicted"/>
<dbReference type="SUPFAM" id="SSF56349">
    <property type="entry name" value="DNA breaking-rejoining enzymes"/>
    <property type="match status" value="1"/>
</dbReference>
<dbReference type="Gene3D" id="1.10.443.10">
    <property type="entry name" value="Intergrase catalytic core"/>
    <property type="match status" value="1"/>
</dbReference>
<accession>A0A8J2ZXN3</accession>
<sequence length="56" mass="6359">MAYRTRHTHATILLANGVHPKIVSERMEHSTLDTYLHVIAGIQMEVAKCLQMSARQ</sequence>
<keyword evidence="1" id="KW-0233">DNA recombination</keyword>
<dbReference type="Proteomes" id="UP000656813">
    <property type="component" value="Unassembled WGS sequence"/>
</dbReference>
<dbReference type="GO" id="GO:0006310">
    <property type="term" value="P:DNA recombination"/>
    <property type="evidence" value="ECO:0007669"/>
    <property type="project" value="UniProtKB-KW"/>
</dbReference>
<organism evidence="2 3">
    <name type="scientific">Pullulanibacillus pueri</name>
    <dbReference type="NCBI Taxonomy" id="1437324"/>
    <lineage>
        <taxon>Bacteria</taxon>
        <taxon>Bacillati</taxon>
        <taxon>Bacillota</taxon>
        <taxon>Bacilli</taxon>
        <taxon>Bacillales</taxon>
        <taxon>Sporolactobacillaceae</taxon>
        <taxon>Pullulanibacillus</taxon>
    </lineage>
</organism>
<evidence type="ECO:0008006" key="4">
    <source>
        <dbReference type="Google" id="ProtNLM"/>
    </source>
</evidence>
<dbReference type="AlphaFoldDB" id="A0A8J2ZXN3"/>
<evidence type="ECO:0000256" key="1">
    <source>
        <dbReference type="ARBA" id="ARBA00023172"/>
    </source>
</evidence>
<reference evidence="2" key="2">
    <citation type="submission" date="2020-09" db="EMBL/GenBank/DDBJ databases">
        <authorList>
            <person name="Sun Q."/>
            <person name="Zhou Y."/>
        </authorList>
    </citation>
    <scope>NUCLEOTIDE SEQUENCE</scope>
    <source>
        <strain evidence="2">CGMCC 1.12777</strain>
    </source>
</reference>